<dbReference type="KEGG" id="mcw:A8L33_09405"/>
<comment type="caution">
    <text evidence="2">The sequence shown here is derived from an EMBL/GenBank/DDBJ whole genome shotgun (WGS) entry which is preliminary data.</text>
</comment>
<dbReference type="AlphaFoldDB" id="A0A0M9VLN1"/>
<reference evidence="2" key="1">
    <citation type="submission" date="2015-04" db="EMBL/GenBank/DDBJ databases">
        <title>Complete genome sequence of Microbacterium chocolatum SIT 101, a bacterium enantioselectively hydrolyzing mesomeric diesters.</title>
        <authorList>
            <person name="Li X."/>
            <person name="Xu Y."/>
        </authorList>
    </citation>
    <scope>NUCLEOTIDE SEQUENCE [LARGE SCALE GENOMIC DNA]</scope>
    <source>
        <strain evidence="2">SIT 101</strain>
    </source>
</reference>
<sequence length="393" mass="40916">MTLDLLSVLIISSVVVNVSGIVFIVETLLRRDDGAGRVWALGFLAAMLTTLTYVLWARSGTELWALAAGNATFVTATGCMWLGCRRFNGRRIRRDGLLVVLGAGGAAVAVLVEGFPAGDWAGAVWMFLALTVFSAAAAAECLRGLLGATRSAWVLAVVFALQCGFYIARTVAFLLAGPESALFQVAFGSIALSFGTVTLTVVAVVILSVLRATRVPLVDQSRTTLSDIARDGIVSDAVFTGMWTALCVRARQQGATLAIVAVRIDDLGQMTTAFGADVTGLVIDEWRRGVAASVPVGAIIGEDSRAGLLVGCVVDDARGAREAATAVYRGVFDRLGAATHGIIPVVGVGVADSSVVGYEPHDLVEAARETALTAATRVDAAVISFEPRDAAQA</sequence>
<name>A0A0M9VLN1_9MICO</name>
<keyword evidence="3" id="KW-1185">Reference proteome</keyword>
<feature type="transmembrane region" description="Helical" evidence="1">
    <location>
        <begin position="123"/>
        <end position="146"/>
    </location>
</feature>
<keyword evidence="1" id="KW-0472">Membrane</keyword>
<evidence type="ECO:0000313" key="2">
    <source>
        <dbReference type="EMBL" id="KOS11315.1"/>
    </source>
</evidence>
<dbReference type="OrthoDB" id="5115878at2"/>
<accession>A0A0M9VLN1</accession>
<evidence type="ECO:0000256" key="1">
    <source>
        <dbReference type="SAM" id="Phobius"/>
    </source>
</evidence>
<feature type="transmembrane region" description="Helical" evidence="1">
    <location>
        <begin position="96"/>
        <end position="117"/>
    </location>
</feature>
<dbReference type="EMBL" id="LAVO01000005">
    <property type="protein sequence ID" value="KOS11315.1"/>
    <property type="molecule type" value="Genomic_DNA"/>
</dbReference>
<protein>
    <recommendedName>
        <fullName evidence="4">GGDEF domain-containing protein</fullName>
    </recommendedName>
</protein>
<organism evidence="2 3">
    <name type="scientific">Microbacterium aurantiacum</name>
    <dbReference type="NCBI Taxonomy" id="162393"/>
    <lineage>
        <taxon>Bacteria</taxon>
        <taxon>Bacillati</taxon>
        <taxon>Actinomycetota</taxon>
        <taxon>Actinomycetes</taxon>
        <taxon>Micrococcales</taxon>
        <taxon>Microbacteriaceae</taxon>
        <taxon>Microbacterium</taxon>
    </lineage>
</organism>
<evidence type="ECO:0008006" key="4">
    <source>
        <dbReference type="Google" id="ProtNLM"/>
    </source>
</evidence>
<dbReference type="Proteomes" id="UP000037737">
    <property type="component" value="Unassembled WGS sequence"/>
</dbReference>
<feature type="transmembrane region" description="Helical" evidence="1">
    <location>
        <begin position="182"/>
        <end position="210"/>
    </location>
</feature>
<evidence type="ECO:0000313" key="3">
    <source>
        <dbReference type="Proteomes" id="UP000037737"/>
    </source>
</evidence>
<feature type="transmembrane region" description="Helical" evidence="1">
    <location>
        <begin position="153"/>
        <end position="176"/>
    </location>
</feature>
<proteinExistence type="predicted"/>
<dbReference type="PATRIC" id="fig|84292.3.peg.1133"/>
<feature type="transmembrane region" description="Helical" evidence="1">
    <location>
        <begin position="63"/>
        <end position="84"/>
    </location>
</feature>
<keyword evidence="1" id="KW-0812">Transmembrane</keyword>
<gene>
    <name evidence="2" type="ORF">XI38_05505</name>
</gene>
<keyword evidence="1" id="KW-1133">Transmembrane helix</keyword>
<feature type="transmembrane region" description="Helical" evidence="1">
    <location>
        <begin position="38"/>
        <end position="57"/>
    </location>
</feature>
<feature type="transmembrane region" description="Helical" evidence="1">
    <location>
        <begin position="6"/>
        <end position="26"/>
    </location>
</feature>